<keyword evidence="6" id="KW-1185">Reference proteome</keyword>
<reference evidence="5 6" key="1">
    <citation type="submission" date="2014-08" db="EMBL/GenBank/DDBJ databases">
        <title>Complete genome sequence of Corynebacterium sphenisci CECT 5990(T) (=DSM 44792(T)), isolated from healthy wild penguins.</title>
        <authorList>
            <person name="Ruckert C."/>
            <person name="Albersmeier A."/>
            <person name="Winkler A."/>
            <person name="Kalinowski J."/>
        </authorList>
    </citation>
    <scope>NUCLEOTIDE SEQUENCE [LARGE SCALE GENOMIC DNA]</scope>
    <source>
        <strain evidence="5 6">DSM 44792</strain>
    </source>
</reference>
<dbReference type="AlphaFoldDB" id="A0A1L7D047"/>
<evidence type="ECO:0000256" key="1">
    <source>
        <dbReference type="ARBA" id="ARBA00022679"/>
    </source>
</evidence>
<feature type="domain" description="Phospholipid/glycerol acyltransferase" evidence="4">
    <location>
        <begin position="68"/>
        <end position="183"/>
    </location>
</feature>
<dbReference type="OrthoDB" id="3210041at2"/>
<proteinExistence type="predicted"/>
<dbReference type="STRING" id="1437874.CSPHI_11705"/>
<dbReference type="SMART" id="SM00563">
    <property type="entry name" value="PlsC"/>
    <property type="match status" value="1"/>
</dbReference>
<evidence type="ECO:0000313" key="5">
    <source>
        <dbReference type="EMBL" id="APT91516.1"/>
    </source>
</evidence>
<sequence length="296" mass="33279">MSKRPVPAGYRRDRGFLVPESFRPAPPTEEAREPFYSWVIRTARRYMRFQGLEMTVDGAEHYPVDSGAMIVGNHTGYFDFVHFGVPAFLNGGRLVRFMAKKELFEHRIAGPMMRWLHHIEVDRFAGAAALDEAIRRLRAGALVGIFPEATISRSFEIKSFKTGAARIARDAEVPLIPVTIFGGQRLWAKGGERRLGRSKIPVWIRAGEPILPGEDAQETTDRLHAAMVAQLAQLREDYIDRYGPFPEGLPWMPAALGGSAPTLEEANAMDERDREARRRAHEERKAREAERNGGGS</sequence>
<accession>A0A1L7D047</accession>
<feature type="region of interest" description="Disordered" evidence="3">
    <location>
        <begin position="256"/>
        <end position="296"/>
    </location>
</feature>
<dbReference type="GO" id="GO:0006654">
    <property type="term" value="P:phosphatidic acid biosynthetic process"/>
    <property type="evidence" value="ECO:0007669"/>
    <property type="project" value="TreeGrafter"/>
</dbReference>
<evidence type="ECO:0000313" key="6">
    <source>
        <dbReference type="Proteomes" id="UP000185469"/>
    </source>
</evidence>
<feature type="compositionally biased region" description="Basic and acidic residues" evidence="3">
    <location>
        <begin position="269"/>
        <end position="296"/>
    </location>
</feature>
<organism evidence="5 6">
    <name type="scientific">Corynebacterium sphenisci DSM 44792</name>
    <dbReference type="NCBI Taxonomy" id="1437874"/>
    <lineage>
        <taxon>Bacteria</taxon>
        <taxon>Bacillati</taxon>
        <taxon>Actinomycetota</taxon>
        <taxon>Actinomycetes</taxon>
        <taxon>Mycobacteriales</taxon>
        <taxon>Corynebacteriaceae</taxon>
        <taxon>Corynebacterium</taxon>
    </lineage>
</organism>
<evidence type="ECO:0000256" key="3">
    <source>
        <dbReference type="SAM" id="MobiDB-lite"/>
    </source>
</evidence>
<dbReference type="PANTHER" id="PTHR10434:SF55">
    <property type="entry name" value="POSSIBLE ACYLTRANSFERASE"/>
    <property type="match status" value="1"/>
</dbReference>
<evidence type="ECO:0000259" key="4">
    <source>
        <dbReference type="SMART" id="SM00563"/>
    </source>
</evidence>
<dbReference type="CDD" id="cd07989">
    <property type="entry name" value="LPLAT_AGPAT-like"/>
    <property type="match status" value="1"/>
</dbReference>
<dbReference type="KEGG" id="csph:CSPHI_11705"/>
<dbReference type="PANTHER" id="PTHR10434">
    <property type="entry name" value="1-ACYL-SN-GLYCEROL-3-PHOSPHATE ACYLTRANSFERASE"/>
    <property type="match status" value="1"/>
</dbReference>
<name>A0A1L7D047_9CORY</name>
<dbReference type="GO" id="GO:0003841">
    <property type="term" value="F:1-acylglycerol-3-phosphate O-acyltransferase activity"/>
    <property type="evidence" value="ECO:0007669"/>
    <property type="project" value="TreeGrafter"/>
</dbReference>
<keyword evidence="2" id="KW-0012">Acyltransferase</keyword>
<protein>
    <recommendedName>
        <fullName evidence="4">Phospholipid/glycerol acyltransferase domain-containing protein</fullName>
    </recommendedName>
</protein>
<dbReference type="Proteomes" id="UP000185469">
    <property type="component" value="Chromosome"/>
</dbReference>
<dbReference type="InterPro" id="IPR002123">
    <property type="entry name" value="Plipid/glycerol_acylTrfase"/>
</dbReference>
<dbReference type="SUPFAM" id="SSF69593">
    <property type="entry name" value="Glycerol-3-phosphate (1)-acyltransferase"/>
    <property type="match status" value="1"/>
</dbReference>
<evidence type="ECO:0000256" key="2">
    <source>
        <dbReference type="ARBA" id="ARBA00023315"/>
    </source>
</evidence>
<keyword evidence="1" id="KW-0808">Transferase</keyword>
<dbReference type="RefSeq" id="WP_075693403.1">
    <property type="nucleotide sequence ID" value="NZ_CP009248.1"/>
</dbReference>
<dbReference type="Pfam" id="PF01553">
    <property type="entry name" value="Acyltransferase"/>
    <property type="match status" value="1"/>
</dbReference>
<gene>
    <name evidence="5" type="ORF">CSPHI_11705</name>
</gene>
<dbReference type="GO" id="GO:0005886">
    <property type="term" value="C:plasma membrane"/>
    <property type="evidence" value="ECO:0007669"/>
    <property type="project" value="TreeGrafter"/>
</dbReference>
<dbReference type="EMBL" id="CP009248">
    <property type="protein sequence ID" value="APT91516.1"/>
    <property type="molecule type" value="Genomic_DNA"/>
</dbReference>